<dbReference type="InterPro" id="IPR000253">
    <property type="entry name" value="FHA_dom"/>
</dbReference>
<dbReference type="PANTHER" id="PTHR15715">
    <property type="entry name" value="CENTROSOMAL PROTEIN OF 170 KDA"/>
    <property type="match status" value="1"/>
</dbReference>
<dbReference type="PANTHER" id="PTHR15715:SF37">
    <property type="entry name" value="LD47843P"/>
    <property type="match status" value="1"/>
</dbReference>
<feature type="compositionally biased region" description="Pro residues" evidence="1">
    <location>
        <begin position="260"/>
        <end position="272"/>
    </location>
</feature>
<sequence length="869" mass="96274">MPAPSGIPALYLYPLNDSFVPKHIGLVHNQRVKIGRQTNAKTTPGERNGYFDSKVLSRQHAEVWEEGGKIFIKDVKSSNGTFINGERLSPEGLESDPYELKSDDIVEFGIDILGEDNKTIIHHKVAARVLCILSEQDAQMAARAEQHQMQQHTSLHQQQQQTQQQQMQQGGPGGSAFNFSGGAGQPPPRRPQMSQQGMAGMGGMGGSMRPPGKSGLTFDHILNRLQGELQKSRETGAELHSLTGAMNEIHDTLGAGNMPHNPPPNPHTLPPVRPRETPDQVNGNGDHHHDSSSSSSPPPESHSTDAPGPSSSPPPPAPSETLITDLQSQLKDTQSSLAIHVDRIRVLEGALKEQETMRNEMSMLKQMMDALQRRERDLPPSQSQAPSLPRSDVSHAPEENFEEGDEDDVDDSRSVATVVPHELERVEEEDEEEATNEEEESPHHVDELDIEESSTQEEEEDDEERRRRREELGRPRTPEPTGLGMHVKINGHHHPETTRNRSKTLTGRTTDQNATLIEELNARLASFTSQLANALELSKGLQKEHREAQEVIRTLEQKVEGLEDVVRTTLTKQQEPKEEELKPAPVVASEPKESETASLTSMIMEWKSHVEGQWSSVREEWSEERQRLVKAREEWENKMKGEWESKVREVDTGLERIDKMEKEIIQDREAREKERAGRMANATSVTIHANGDALKYHGGGVGLVTPPSPRSVSSDYDYTSSTTSWSGRPRKRSRSGSAARRKVRGLRRSTSRGADTDDTEETLAVDENFNFAGLGGKDNGPIEVKHKAVVGGTRLLITPESTLIYNGDVGDKSSLRGRGHDDDNQGPLDAKRNARQGPIQLNHVNVQTAMGVLVLSVAAAAVVWRVKPE</sequence>
<proteinExistence type="predicted"/>
<feature type="region of interest" description="Disordered" evidence="1">
    <location>
        <begin position="700"/>
        <end position="761"/>
    </location>
</feature>
<dbReference type="SUPFAM" id="SSF49879">
    <property type="entry name" value="SMAD/FHA domain"/>
    <property type="match status" value="1"/>
</dbReference>
<feature type="compositionally biased region" description="Low complexity" evidence="1">
    <location>
        <begin position="379"/>
        <end position="391"/>
    </location>
</feature>
<evidence type="ECO:0000259" key="2">
    <source>
        <dbReference type="PROSITE" id="PS50006"/>
    </source>
</evidence>
<evidence type="ECO:0000313" key="3">
    <source>
        <dbReference type="EMBL" id="KAL0063911.1"/>
    </source>
</evidence>
<protein>
    <recommendedName>
        <fullName evidence="2">FHA domain-containing protein</fullName>
    </recommendedName>
</protein>
<dbReference type="Gene3D" id="2.60.200.20">
    <property type="match status" value="1"/>
</dbReference>
<dbReference type="PROSITE" id="PS50006">
    <property type="entry name" value="FHA_DOMAIN"/>
    <property type="match status" value="1"/>
</dbReference>
<name>A0ABR2ZQQ6_9AGAR</name>
<gene>
    <name evidence="3" type="ORF">AAF712_009101</name>
</gene>
<feature type="region of interest" description="Disordered" evidence="1">
    <location>
        <begin position="250"/>
        <end position="321"/>
    </location>
</feature>
<reference evidence="3 4" key="1">
    <citation type="submission" date="2024-05" db="EMBL/GenBank/DDBJ databases">
        <title>A draft genome resource for the thread blight pathogen Marasmius tenuissimus strain MS-2.</title>
        <authorList>
            <person name="Yulfo-Soto G.E."/>
            <person name="Baruah I.K."/>
            <person name="Amoako-Attah I."/>
            <person name="Bukari Y."/>
            <person name="Meinhardt L.W."/>
            <person name="Bailey B.A."/>
            <person name="Cohen S.P."/>
        </authorList>
    </citation>
    <scope>NUCLEOTIDE SEQUENCE [LARGE SCALE GENOMIC DNA]</scope>
    <source>
        <strain evidence="3 4">MS-2</strain>
    </source>
</reference>
<feature type="region of interest" description="Disordered" evidence="1">
    <location>
        <begin position="808"/>
        <end position="835"/>
    </location>
</feature>
<comment type="caution">
    <text evidence="3">The sequence shown here is derived from an EMBL/GenBank/DDBJ whole genome shotgun (WGS) entry which is preliminary data.</text>
</comment>
<evidence type="ECO:0000256" key="1">
    <source>
        <dbReference type="SAM" id="MobiDB-lite"/>
    </source>
</evidence>
<feature type="compositionally biased region" description="Basic and acidic residues" evidence="1">
    <location>
        <begin position="809"/>
        <end position="823"/>
    </location>
</feature>
<evidence type="ECO:0000313" key="4">
    <source>
        <dbReference type="Proteomes" id="UP001437256"/>
    </source>
</evidence>
<feature type="compositionally biased region" description="Basic residues" evidence="1">
    <location>
        <begin position="728"/>
        <end position="750"/>
    </location>
</feature>
<feature type="region of interest" description="Disordered" evidence="1">
    <location>
        <begin position="373"/>
        <end position="508"/>
    </location>
</feature>
<feature type="region of interest" description="Disordered" evidence="1">
    <location>
        <begin position="143"/>
        <end position="217"/>
    </location>
</feature>
<accession>A0ABR2ZQQ6</accession>
<dbReference type="EMBL" id="JBBXMP010000070">
    <property type="protein sequence ID" value="KAL0063911.1"/>
    <property type="molecule type" value="Genomic_DNA"/>
</dbReference>
<feature type="compositionally biased region" description="Low complexity" evidence="1">
    <location>
        <begin position="147"/>
        <end position="180"/>
    </location>
</feature>
<feature type="compositionally biased region" description="Low complexity" evidence="1">
    <location>
        <begin position="711"/>
        <end position="727"/>
    </location>
</feature>
<dbReference type="Pfam" id="PF00498">
    <property type="entry name" value="FHA"/>
    <property type="match status" value="1"/>
</dbReference>
<feature type="compositionally biased region" description="Acidic residues" evidence="1">
    <location>
        <begin position="399"/>
        <end position="410"/>
    </location>
</feature>
<keyword evidence="4" id="KW-1185">Reference proteome</keyword>
<dbReference type="Proteomes" id="UP001437256">
    <property type="component" value="Unassembled WGS sequence"/>
</dbReference>
<feature type="compositionally biased region" description="Acidic residues" evidence="1">
    <location>
        <begin position="425"/>
        <end position="440"/>
    </location>
</feature>
<dbReference type="SMART" id="SM00240">
    <property type="entry name" value="FHA"/>
    <property type="match status" value="1"/>
</dbReference>
<feature type="compositionally biased region" description="Acidic residues" evidence="1">
    <location>
        <begin position="448"/>
        <end position="463"/>
    </location>
</feature>
<dbReference type="InterPro" id="IPR008984">
    <property type="entry name" value="SMAD_FHA_dom_sf"/>
</dbReference>
<feature type="domain" description="FHA" evidence="2">
    <location>
        <begin position="32"/>
        <end position="88"/>
    </location>
</feature>
<organism evidence="3 4">
    <name type="scientific">Marasmius tenuissimus</name>
    <dbReference type="NCBI Taxonomy" id="585030"/>
    <lineage>
        <taxon>Eukaryota</taxon>
        <taxon>Fungi</taxon>
        <taxon>Dikarya</taxon>
        <taxon>Basidiomycota</taxon>
        <taxon>Agaricomycotina</taxon>
        <taxon>Agaricomycetes</taxon>
        <taxon>Agaricomycetidae</taxon>
        <taxon>Agaricales</taxon>
        <taxon>Marasmiineae</taxon>
        <taxon>Marasmiaceae</taxon>
        <taxon>Marasmius</taxon>
    </lineage>
</organism>
<feature type="region of interest" description="Disordered" evidence="1">
    <location>
        <begin position="571"/>
        <end position="593"/>
    </location>
</feature>
<dbReference type="InterPro" id="IPR051176">
    <property type="entry name" value="Cent_Immune-Sig_Mod"/>
</dbReference>